<dbReference type="InterPro" id="IPR024453">
    <property type="entry name" value="Peptidase_C92"/>
</dbReference>
<dbReference type="EMBL" id="LT605205">
    <property type="protein sequence ID" value="SCD19579.1"/>
    <property type="molecule type" value="Genomic_DNA"/>
</dbReference>
<evidence type="ECO:0000313" key="2">
    <source>
        <dbReference type="Proteomes" id="UP000187464"/>
    </source>
</evidence>
<dbReference type="PROSITE" id="PS51257">
    <property type="entry name" value="PROKAR_LIPOPROTEIN"/>
    <property type="match status" value="1"/>
</dbReference>
<dbReference type="STRING" id="1642647.PSM36_0752"/>
<name>A0A1R3T0B1_9BACT</name>
<dbReference type="AlphaFoldDB" id="A0A1R3T0B1"/>
<keyword evidence="2" id="KW-1185">Reference proteome</keyword>
<dbReference type="Pfam" id="PF05708">
    <property type="entry name" value="Peptidase_C92"/>
    <property type="match status" value="1"/>
</dbReference>
<dbReference type="SUPFAM" id="SSF54001">
    <property type="entry name" value="Cysteine proteinases"/>
    <property type="match status" value="1"/>
</dbReference>
<sequence length="207" mass="23836">MKRRNIILFCCLLALAYSCSNKNEIRDGDLLFVVAEDHGLSSAISRVTQTEMKTNYEHVAIIHISSDTIWVLDASPKDGTRKILLQDFMDERGSAVYRYRLKDEYRGSIEKGWILAEEMLGKPYNFSYIWNDTSHYCSEFIYRMFENDSIFELNPMTFINPETGEFDDTWVTYYDSLGVTIPEGEPGCNPNGLAASDKLEFLGPFHF</sequence>
<evidence type="ECO:0000313" key="1">
    <source>
        <dbReference type="EMBL" id="SCD19579.1"/>
    </source>
</evidence>
<dbReference type="InterPro" id="IPR038765">
    <property type="entry name" value="Papain-like_cys_pep_sf"/>
</dbReference>
<proteinExistence type="predicted"/>
<dbReference type="Gene3D" id="3.90.1720.10">
    <property type="entry name" value="endopeptidase domain like (from Nostoc punctiforme)"/>
    <property type="match status" value="1"/>
</dbReference>
<accession>A0A1R3T0B1</accession>
<gene>
    <name evidence="1" type="ORF">PSM36_0752</name>
</gene>
<dbReference type="Proteomes" id="UP000187464">
    <property type="component" value="Chromosome I"/>
</dbReference>
<organism evidence="1 2">
    <name type="scientific">Proteiniphilum saccharofermentans</name>
    <dbReference type="NCBI Taxonomy" id="1642647"/>
    <lineage>
        <taxon>Bacteria</taxon>
        <taxon>Pseudomonadati</taxon>
        <taxon>Bacteroidota</taxon>
        <taxon>Bacteroidia</taxon>
        <taxon>Bacteroidales</taxon>
        <taxon>Dysgonomonadaceae</taxon>
        <taxon>Proteiniphilum</taxon>
    </lineage>
</organism>
<reference evidence="1 2" key="1">
    <citation type="submission" date="2016-08" db="EMBL/GenBank/DDBJ databases">
        <authorList>
            <person name="Seilhamer J.J."/>
        </authorList>
    </citation>
    <scope>NUCLEOTIDE SEQUENCE [LARGE SCALE GENOMIC DNA]</scope>
    <source>
        <strain evidence="1">M3/6</strain>
    </source>
</reference>
<dbReference type="KEGG" id="psac:PSM36_0752"/>
<dbReference type="RefSeq" id="WP_083710917.1">
    <property type="nucleotide sequence ID" value="NZ_LT605205.1"/>
</dbReference>
<protein>
    <submittedName>
        <fullName evidence="1">Protein of hypothetical function DUF1105</fullName>
    </submittedName>
</protein>